<dbReference type="Gene3D" id="3.60.21.10">
    <property type="match status" value="1"/>
</dbReference>
<accession>A0A1B1BK71</accession>
<sequence>MSCEAELAETPLIKTPLVPEAETHVVVAGDWHGNIDWVGRAIPSIARDTIGVRTILHLGDFGIWAGVRGRKYLDAVDFWCGKAGISRVLVTPGNHEDWKWLKSEFDSQPGQPVKLSSAVEVLPRGYRFTIANKTFASFGGAASVDFEQRTAGIGWFPGELPTEHDVAHAVAGGYADILLTHETVDGGTAATESVLNRNPMGWSPEALAYSSRSRELVTQVWEGIAPKVLFHGHMHAADEITLPSGQQVISLGRDGQAKNLALLELSTLHWQWLEGPRKAPRVRRTRDWVTQYMTRPDCENTAD</sequence>
<evidence type="ECO:0000259" key="1">
    <source>
        <dbReference type="Pfam" id="PF00149"/>
    </source>
</evidence>
<dbReference type="InterPro" id="IPR004843">
    <property type="entry name" value="Calcineurin-like_PHP"/>
</dbReference>
<dbReference type="Proteomes" id="UP000092582">
    <property type="component" value="Chromosome 1"/>
</dbReference>
<dbReference type="KEGG" id="cart:PA27867_2065"/>
<organism evidence="2 3">
    <name type="scientific">Cryobacterium arcticum</name>
    <dbReference type="NCBI Taxonomy" id="670052"/>
    <lineage>
        <taxon>Bacteria</taxon>
        <taxon>Bacillati</taxon>
        <taxon>Actinomycetota</taxon>
        <taxon>Actinomycetes</taxon>
        <taxon>Micrococcales</taxon>
        <taxon>Microbacteriaceae</taxon>
        <taxon>Cryobacterium</taxon>
    </lineage>
</organism>
<evidence type="ECO:0000313" key="2">
    <source>
        <dbReference type="EMBL" id="ANP73017.1"/>
    </source>
</evidence>
<proteinExistence type="predicted"/>
<dbReference type="GO" id="GO:0016787">
    <property type="term" value="F:hydrolase activity"/>
    <property type="evidence" value="ECO:0007669"/>
    <property type="project" value="InterPro"/>
</dbReference>
<dbReference type="InterPro" id="IPR029052">
    <property type="entry name" value="Metallo-depent_PP-like"/>
</dbReference>
<dbReference type="AlphaFoldDB" id="A0A1B1BK71"/>
<dbReference type="SUPFAM" id="SSF56300">
    <property type="entry name" value="Metallo-dependent phosphatases"/>
    <property type="match status" value="1"/>
</dbReference>
<keyword evidence="3" id="KW-1185">Reference proteome</keyword>
<gene>
    <name evidence="2" type="ORF">PA27867_2065</name>
</gene>
<dbReference type="EMBL" id="CP016282">
    <property type="protein sequence ID" value="ANP73017.1"/>
    <property type="molecule type" value="Genomic_DNA"/>
</dbReference>
<evidence type="ECO:0000313" key="3">
    <source>
        <dbReference type="Proteomes" id="UP000092582"/>
    </source>
</evidence>
<dbReference type="CDD" id="cd00838">
    <property type="entry name" value="MPP_superfamily"/>
    <property type="match status" value="1"/>
</dbReference>
<protein>
    <recommendedName>
        <fullName evidence="1">Calcineurin-like phosphoesterase domain-containing protein</fullName>
    </recommendedName>
</protein>
<name>A0A1B1BK71_9MICO</name>
<reference evidence="2 3" key="1">
    <citation type="submission" date="2016-06" db="EMBL/GenBank/DDBJ databases">
        <title>Genome sequencing of Cryobacterium arcticum PAMC 27867.</title>
        <authorList>
            <person name="Lee J."/>
            <person name="Kim O.-S."/>
        </authorList>
    </citation>
    <scope>NUCLEOTIDE SEQUENCE [LARGE SCALE GENOMIC DNA]</scope>
    <source>
        <strain evidence="2 3">PAMC 27867</strain>
    </source>
</reference>
<feature type="domain" description="Calcineurin-like phosphoesterase" evidence="1">
    <location>
        <begin position="24"/>
        <end position="236"/>
    </location>
</feature>
<dbReference type="Pfam" id="PF00149">
    <property type="entry name" value="Metallophos"/>
    <property type="match status" value="1"/>
</dbReference>